<evidence type="ECO:0000256" key="3">
    <source>
        <dbReference type="ARBA" id="ARBA00022679"/>
    </source>
</evidence>
<dbReference type="NCBIfam" id="TIGR00546">
    <property type="entry name" value="lnt"/>
    <property type="match status" value="1"/>
</dbReference>
<dbReference type="InterPro" id="IPR045378">
    <property type="entry name" value="LNT_N"/>
</dbReference>
<feature type="transmembrane region" description="Helical" evidence="8">
    <location>
        <begin position="229"/>
        <end position="248"/>
    </location>
</feature>
<evidence type="ECO:0000313" key="10">
    <source>
        <dbReference type="EMBL" id="MFE4104874.1"/>
    </source>
</evidence>
<evidence type="ECO:0000313" key="11">
    <source>
        <dbReference type="Proteomes" id="UP001600165"/>
    </source>
</evidence>
<dbReference type="Proteomes" id="UP001600165">
    <property type="component" value="Unassembled WGS sequence"/>
</dbReference>
<organism evidence="10 11">
    <name type="scientific">Almyronema epifaneia S1</name>
    <dbReference type="NCBI Taxonomy" id="2991925"/>
    <lineage>
        <taxon>Bacteria</taxon>
        <taxon>Bacillati</taxon>
        <taxon>Cyanobacteriota</taxon>
        <taxon>Cyanophyceae</taxon>
        <taxon>Nodosilineales</taxon>
        <taxon>Nodosilineaceae</taxon>
        <taxon>Almyronema</taxon>
        <taxon>Almyronema epifaneia</taxon>
    </lineage>
</organism>
<keyword evidence="5 8" id="KW-1133">Transmembrane helix</keyword>
<keyword evidence="4 8" id="KW-0812">Transmembrane</keyword>
<dbReference type="InterPro" id="IPR004563">
    <property type="entry name" value="Apolipo_AcylTrfase"/>
</dbReference>
<evidence type="ECO:0000256" key="8">
    <source>
        <dbReference type="HAMAP-Rule" id="MF_01148"/>
    </source>
</evidence>
<feature type="transmembrane region" description="Helical" evidence="8">
    <location>
        <begin position="42"/>
        <end position="62"/>
    </location>
</feature>
<evidence type="ECO:0000256" key="7">
    <source>
        <dbReference type="ARBA" id="ARBA00023315"/>
    </source>
</evidence>
<keyword evidence="2 8" id="KW-1003">Cell membrane</keyword>
<evidence type="ECO:0000259" key="9">
    <source>
        <dbReference type="PROSITE" id="PS50263"/>
    </source>
</evidence>
<keyword evidence="3 8" id="KW-0808">Transferase</keyword>
<comment type="catalytic activity">
    <reaction evidence="8">
        <text>N-terminal S-1,2-diacyl-sn-glyceryl-L-cysteinyl-[lipoprotein] + a glycerophospholipid = N-acyl-S-1,2-diacyl-sn-glyceryl-L-cysteinyl-[lipoprotein] + a 2-acyl-sn-glycero-3-phospholipid + H(+)</text>
        <dbReference type="Rhea" id="RHEA:48228"/>
        <dbReference type="Rhea" id="RHEA-COMP:14681"/>
        <dbReference type="Rhea" id="RHEA-COMP:14684"/>
        <dbReference type="ChEBI" id="CHEBI:15378"/>
        <dbReference type="ChEBI" id="CHEBI:136912"/>
        <dbReference type="ChEBI" id="CHEBI:140656"/>
        <dbReference type="ChEBI" id="CHEBI:140657"/>
        <dbReference type="ChEBI" id="CHEBI:140660"/>
        <dbReference type="EC" id="2.3.1.269"/>
    </reaction>
</comment>
<feature type="transmembrane region" description="Helical" evidence="8">
    <location>
        <begin position="195"/>
        <end position="217"/>
    </location>
</feature>
<dbReference type="Pfam" id="PF20154">
    <property type="entry name" value="LNT_N"/>
    <property type="match status" value="1"/>
</dbReference>
<keyword evidence="11" id="KW-1185">Reference proteome</keyword>
<proteinExistence type="inferred from homology"/>
<dbReference type="PANTHER" id="PTHR38686">
    <property type="entry name" value="APOLIPOPROTEIN N-ACYLTRANSFERASE"/>
    <property type="match status" value="1"/>
</dbReference>
<keyword evidence="7 8" id="KW-0012">Acyltransferase</keyword>
<dbReference type="RefSeq" id="WP_377960562.1">
    <property type="nucleotide sequence ID" value="NZ_JBHZOL010000004.1"/>
</dbReference>
<dbReference type="InterPro" id="IPR003010">
    <property type="entry name" value="C-N_Hydrolase"/>
</dbReference>
<evidence type="ECO:0000256" key="6">
    <source>
        <dbReference type="ARBA" id="ARBA00023136"/>
    </source>
</evidence>
<accession>A0ABW6IBP3</accession>
<dbReference type="SUPFAM" id="SSF56317">
    <property type="entry name" value="Carbon-nitrogen hydrolase"/>
    <property type="match status" value="1"/>
</dbReference>
<name>A0ABW6IBP3_9CYAN</name>
<gene>
    <name evidence="8 10" type="primary">lnt</name>
    <name evidence="10" type="ORF">ACFVKH_01205</name>
</gene>
<dbReference type="GO" id="GO:0016746">
    <property type="term" value="F:acyltransferase activity"/>
    <property type="evidence" value="ECO:0007669"/>
    <property type="project" value="UniProtKB-KW"/>
</dbReference>
<evidence type="ECO:0000256" key="4">
    <source>
        <dbReference type="ARBA" id="ARBA00022692"/>
    </source>
</evidence>
<dbReference type="InterPro" id="IPR036526">
    <property type="entry name" value="C-N_Hydrolase_sf"/>
</dbReference>
<dbReference type="Pfam" id="PF00795">
    <property type="entry name" value="CN_hydrolase"/>
    <property type="match status" value="1"/>
</dbReference>
<comment type="function">
    <text evidence="8">Catalyzes the phospholipid dependent N-acylation of the N-terminal cysteine of apolipoprotein, the last step in lipoprotein maturation.</text>
</comment>
<evidence type="ECO:0000256" key="1">
    <source>
        <dbReference type="ARBA" id="ARBA00004651"/>
    </source>
</evidence>
<dbReference type="EMBL" id="JBHZOL010000004">
    <property type="protein sequence ID" value="MFE4104874.1"/>
    <property type="molecule type" value="Genomic_DNA"/>
</dbReference>
<comment type="caution">
    <text evidence="10">The sequence shown here is derived from an EMBL/GenBank/DDBJ whole genome shotgun (WGS) entry which is preliminary data.</text>
</comment>
<dbReference type="Gene3D" id="3.60.110.10">
    <property type="entry name" value="Carbon-nitrogen hydrolase"/>
    <property type="match status" value="1"/>
</dbReference>
<feature type="transmembrane region" description="Helical" evidence="8">
    <location>
        <begin position="12"/>
        <end position="36"/>
    </location>
</feature>
<comment type="pathway">
    <text evidence="8">Protein modification; lipoprotein biosynthesis (N-acyl transfer).</text>
</comment>
<evidence type="ECO:0000256" key="5">
    <source>
        <dbReference type="ARBA" id="ARBA00022989"/>
    </source>
</evidence>
<keyword evidence="6 8" id="KW-0472">Membrane</keyword>
<dbReference type="PROSITE" id="PS50263">
    <property type="entry name" value="CN_HYDROLASE"/>
    <property type="match status" value="1"/>
</dbReference>
<reference evidence="10 11" key="1">
    <citation type="submission" date="2024-10" db="EMBL/GenBank/DDBJ databases">
        <authorList>
            <person name="Ratan Roy A."/>
            <person name="Morales Sandoval P.H."/>
            <person name="De Los Santos Villalobos S."/>
            <person name="Chakraborty S."/>
            <person name="Mukherjee J."/>
        </authorList>
    </citation>
    <scope>NUCLEOTIDE SEQUENCE [LARGE SCALE GENOMIC DNA]</scope>
    <source>
        <strain evidence="10 11">S1</strain>
    </source>
</reference>
<protein>
    <recommendedName>
        <fullName evidence="8">Apolipoprotein N-acyltransferase</fullName>
        <shortName evidence="8">ALP N-acyltransferase</shortName>
        <ecNumber evidence="8">2.3.1.269</ecNumber>
    </recommendedName>
</protein>
<feature type="transmembrane region" description="Helical" evidence="8">
    <location>
        <begin position="154"/>
        <end position="175"/>
    </location>
</feature>
<comment type="similarity">
    <text evidence="8">Belongs to the CN hydrolase family. Apolipoprotein N-acyltransferase subfamily.</text>
</comment>
<dbReference type="HAMAP" id="MF_01148">
    <property type="entry name" value="Lnt"/>
    <property type="match status" value="1"/>
</dbReference>
<sequence length="545" mass="60311">MAKTQIQLGSYLSTIAHLLSQRSLLIFLSGLLMGLAPAPLNAWPLAFLALVPLWVVLLSSASHAATSQTQSRFLLWRYPLLWGLGYHGLALSWITYLHPLTWMGIPWIGSLAIALFAWGFITLWGAALVMIWFGGLRWLYFGSKSLPMAAWFRILAATALWCSLETVWSWGPLYWTSLSYTQSPGNLALLHLGQLSGQFTVTAVIVAFNGCLAEAWVSRRQASSSQPRLLILAATGLMLTSYLVGYGLKWSAPADNPQQLIRAGLIQGNVPTRIKLTPAGERQAIAGYTQGYLNLVNQGVDLVITPEGALPLIWRQPVPSQNPLYQAVLQRQVPLWLGTFAIAENSNPVQLTQSLLAIDGSGKTVGRYNKVKLVPLGEYIPFESILGRLIQRLSSLEGSLKPGDNQQRFNTSFGPVAVGICYESAYGEIFRHQVAGGGQLLVMVSNNDPYPPYMMAQDHAQDVMRAIETDRWAIRVTNTGLSGIVDAHGHTLWLSEPNRYMLHAASVYRRRSQTLYVRWGNWLTPALLLAATLCWVQQRFSLPTR</sequence>
<dbReference type="PANTHER" id="PTHR38686:SF1">
    <property type="entry name" value="APOLIPOPROTEIN N-ACYLTRANSFERASE"/>
    <property type="match status" value="1"/>
</dbReference>
<evidence type="ECO:0000256" key="2">
    <source>
        <dbReference type="ARBA" id="ARBA00022475"/>
    </source>
</evidence>
<feature type="transmembrane region" description="Helical" evidence="8">
    <location>
        <begin position="107"/>
        <end position="133"/>
    </location>
</feature>
<feature type="domain" description="CN hydrolase" evidence="9">
    <location>
        <begin position="266"/>
        <end position="509"/>
    </location>
</feature>
<dbReference type="EC" id="2.3.1.269" evidence="8"/>
<feature type="transmembrane region" description="Helical" evidence="8">
    <location>
        <begin position="74"/>
        <end position="95"/>
    </location>
</feature>
<dbReference type="CDD" id="cd07571">
    <property type="entry name" value="ALP_N-acyl_transferase"/>
    <property type="match status" value="1"/>
</dbReference>
<comment type="subcellular location">
    <subcellularLocation>
        <location evidence="1 8">Cell membrane</location>
        <topology evidence="1 8">Multi-pass membrane protein</topology>
    </subcellularLocation>
</comment>